<reference evidence="2 3" key="1">
    <citation type="submission" date="2024-02" db="EMBL/GenBank/DDBJ databases">
        <authorList>
            <person name="Chen Y."/>
            <person name="Shah S."/>
            <person name="Dougan E. K."/>
            <person name="Thang M."/>
            <person name="Chan C."/>
        </authorList>
    </citation>
    <scope>NUCLEOTIDE SEQUENCE [LARGE SCALE GENOMIC DNA]</scope>
</reference>
<organism evidence="2 3">
    <name type="scientific">Durusdinium trenchii</name>
    <dbReference type="NCBI Taxonomy" id="1381693"/>
    <lineage>
        <taxon>Eukaryota</taxon>
        <taxon>Sar</taxon>
        <taxon>Alveolata</taxon>
        <taxon>Dinophyceae</taxon>
        <taxon>Suessiales</taxon>
        <taxon>Symbiodiniaceae</taxon>
        <taxon>Durusdinium</taxon>
    </lineage>
</organism>
<keyword evidence="1" id="KW-0677">Repeat</keyword>
<dbReference type="EMBL" id="CAXAMN010028262">
    <property type="protein sequence ID" value="CAK9115921.1"/>
    <property type="molecule type" value="Genomic_DNA"/>
</dbReference>
<accession>A0ABP0SUM0</accession>
<dbReference type="Pfam" id="PF01535">
    <property type="entry name" value="PPR"/>
    <property type="match status" value="2"/>
</dbReference>
<sequence>MHVCANLDGKPWSSPQVAVKALCKKRLWQEALNREGAFTAIFPRGVRAAPLPALVPAFATFAQGLAWQHALLLLQELRTVQISRTGRSSRNPMRRHMKSLTAAISACTKSDQWDQALLLLSVFRADAVQPNVITYSAVASKCSTNRWLACFALTQKFSDLVACNSAITIGGLESWLRALDRFDAVSCMSLRPDVVTYGAAVACGSWQVASLLLEKSCKCHLGSSIGCGAAISACEENAACWRTALGLLEFGNVRRLQSSIVLCNAASSACEKGMRWQAAIDFLNACQRFVKPNIISYNAAISGCKQAAQWLSALDLFSELRHETYLDVITCNALIASFDQMAGWKQSLQMVQFLSQQRLEANAVTYGSLISACSKAKEWQRAVCLLAKAQQLTVGEAAVYNVVLRGCPWRAAATLLTSMREAALLPSILANDVVMQAYSDQGQQEHVWELLVNTAEKRSALEYLWGLALLSCKEPDVIHSACVEAFQDFRESIGNQSPNEHACLWWSTAMLGARNKRLDMLRANQTMFQIAEFQLDELVTVASGSVDCESSLFAQSLLLAAQRRTEAVFAQLPTESFSLVNSGMHVLGDLALHETFGIETTKASEACEASWHNSSFGEVWDWVHLR</sequence>
<protein>
    <recommendedName>
        <fullName evidence="4">Pentatricopeptide repeat-containing protein, chloroplastic</fullName>
    </recommendedName>
</protein>
<name>A0ABP0SUM0_9DINO</name>
<dbReference type="Gene3D" id="1.25.40.10">
    <property type="entry name" value="Tetratricopeptide repeat domain"/>
    <property type="match status" value="3"/>
</dbReference>
<dbReference type="PANTHER" id="PTHR47447">
    <property type="entry name" value="OS03G0856100 PROTEIN"/>
    <property type="match status" value="1"/>
</dbReference>
<dbReference type="InterPro" id="IPR011990">
    <property type="entry name" value="TPR-like_helical_dom_sf"/>
</dbReference>
<gene>
    <name evidence="2" type="ORF">CCMP2556_LOCUS53644</name>
</gene>
<evidence type="ECO:0000313" key="2">
    <source>
        <dbReference type="EMBL" id="CAK9115921.1"/>
    </source>
</evidence>
<evidence type="ECO:0000313" key="3">
    <source>
        <dbReference type="Proteomes" id="UP001642484"/>
    </source>
</evidence>
<dbReference type="InterPro" id="IPR002885">
    <property type="entry name" value="PPR_rpt"/>
</dbReference>
<dbReference type="Proteomes" id="UP001642484">
    <property type="component" value="Unassembled WGS sequence"/>
</dbReference>
<comment type="caution">
    <text evidence="2">The sequence shown here is derived from an EMBL/GenBank/DDBJ whole genome shotgun (WGS) entry which is preliminary data.</text>
</comment>
<dbReference type="PANTHER" id="PTHR47447:SF24">
    <property type="entry name" value="PENTATRICOPEPTIDE REPEAT-CONTAINING PROTEIN"/>
    <property type="match status" value="1"/>
</dbReference>
<evidence type="ECO:0008006" key="4">
    <source>
        <dbReference type="Google" id="ProtNLM"/>
    </source>
</evidence>
<keyword evidence="3" id="KW-1185">Reference proteome</keyword>
<proteinExistence type="predicted"/>
<evidence type="ECO:0000256" key="1">
    <source>
        <dbReference type="ARBA" id="ARBA00022737"/>
    </source>
</evidence>